<dbReference type="STRING" id="299467.A0A443S8Q6"/>
<dbReference type="InterPro" id="IPR049152">
    <property type="entry name" value="EFR3-like_ARM"/>
</dbReference>
<comment type="similarity">
    <text evidence="1">Belongs to the EFR3 family.</text>
</comment>
<dbReference type="AlphaFoldDB" id="A0A443S8Q6"/>
<sequence length="814" mass="92397">CCRCCSALRSRYKRLVDNIFPANPEDGLVKNNMEKLKFYTVSSPEKLDRIGEYLAQKVARDLSRHRVGYVIIAMDAMDQLLIACHSQSLNLFVESFLKVVQQLLESQDPNMQLLATQSFIKFANIEEDTPSYHRRYDFFVSKFSSLCHNSSNDMKTRKMLRLAGLNGLKGVIRKTVSDDLQVDIWDEIHMGKIIPSLIYNMQDQEVISMSDNVDASPVPCVVAEECLRELIAKATFGNIRSVIRPVLKHLDNHNLWVATYPDEFATHTFKLIMHSIQSQHSYAVIQLLMGHLDEKCKFRPKPADGSEGNSRVRTGIVNVLSSIIAIAAAESIGPSVLEIINSLLNHLRNSIHNCREDSKNTEDERLFQETVINTLGEFANNLPDFQKIEIIMFIISKVPPTSARSQADILLQDILLKSLLKVSTKYRTVNMSQAFPNLFLTPLLKMSLATDPNVRLTVQRIFQQLLDRHNNLPKLSVPISTQPLPALMMEKAYRQDLMFMKKHGTELLCHMYQNVQFENNTEDNYNAIYTTLALLCVEMSSEESLTDLLRLQFAIQDLAFSGTLSDSQNIAIHCLLASFYHLIAQLTAIPSLCSHVEQVIKSREERAPYLLPEFSELNCTETVPETDEELFFNKTTIIESLRSSGHDITRITTPLITGTVVDAGMARSISDLKSVEVEVDSVNSSPGTGKKHHPEEGIDFQSFRRILTEPFAEEKDVRDERRAQIIEMFKKAPFEDLVLKSERKVSEFPCRLNEVFCKLRSIVYENDEVEIGSTQLNPANKVVSRSPFNQVCNIVVNSKGPPLYSIQFPDLFVY</sequence>
<accession>A0A443S8Q6</accession>
<dbReference type="Proteomes" id="UP000288716">
    <property type="component" value="Unassembled WGS sequence"/>
</dbReference>
<dbReference type="GO" id="GO:0072659">
    <property type="term" value="P:protein localization to plasma membrane"/>
    <property type="evidence" value="ECO:0007669"/>
    <property type="project" value="TreeGrafter"/>
</dbReference>
<dbReference type="SUPFAM" id="SSF48371">
    <property type="entry name" value="ARM repeat"/>
    <property type="match status" value="1"/>
</dbReference>
<evidence type="ECO:0000313" key="3">
    <source>
        <dbReference type="Proteomes" id="UP000288716"/>
    </source>
</evidence>
<dbReference type="Gene3D" id="1.25.10.10">
    <property type="entry name" value="Leucine-rich Repeat Variant"/>
    <property type="match status" value="1"/>
</dbReference>
<gene>
    <name evidence="2" type="ORF">B4U80_11135</name>
</gene>
<dbReference type="GO" id="GO:0005886">
    <property type="term" value="C:plasma membrane"/>
    <property type="evidence" value="ECO:0007669"/>
    <property type="project" value="TreeGrafter"/>
</dbReference>
<comment type="caution">
    <text evidence="2">The sequence shown here is derived from an EMBL/GenBank/DDBJ whole genome shotgun (WGS) entry which is preliminary data.</text>
</comment>
<dbReference type="InterPro" id="IPR016024">
    <property type="entry name" value="ARM-type_fold"/>
</dbReference>
<feature type="non-terminal residue" evidence="2">
    <location>
        <position position="814"/>
    </location>
</feature>
<reference evidence="2 3" key="1">
    <citation type="journal article" date="2018" name="Gigascience">
        <title>Genomes of trombidid mites reveal novel predicted allergens and laterally-transferred genes associated with secondary metabolism.</title>
        <authorList>
            <person name="Dong X."/>
            <person name="Chaisiri K."/>
            <person name="Xia D."/>
            <person name="Armstrong S.D."/>
            <person name="Fang Y."/>
            <person name="Donnelly M.J."/>
            <person name="Kadowaki T."/>
            <person name="McGarry J.W."/>
            <person name="Darby A.C."/>
            <person name="Makepeace B.L."/>
        </authorList>
    </citation>
    <scope>NUCLEOTIDE SEQUENCE [LARGE SCALE GENOMIC DNA]</scope>
    <source>
        <strain evidence="2">UoL-UT</strain>
    </source>
</reference>
<dbReference type="PANTHER" id="PTHR12444:SF8">
    <property type="entry name" value="PROTEIN EFR3 HOMOLOG CMP44E"/>
    <property type="match status" value="1"/>
</dbReference>
<evidence type="ECO:0000313" key="2">
    <source>
        <dbReference type="EMBL" id="RWS23938.1"/>
    </source>
</evidence>
<name>A0A443S8Q6_9ACAR</name>
<proteinExistence type="inferred from homology"/>
<dbReference type="Pfam" id="PF21052">
    <property type="entry name" value="EFR3_ARM"/>
    <property type="match status" value="1"/>
</dbReference>
<dbReference type="OrthoDB" id="19232at2759"/>
<feature type="non-terminal residue" evidence="2">
    <location>
        <position position="1"/>
    </location>
</feature>
<dbReference type="EMBL" id="NCKV01005640">
    <property type="protein sequence ID" value="RWS23938.1"/>
    <property type="molecule type" value="Genomic_DNA"/>
</dbReference>
<evidence type="ECO:0000256" key="1">
    <source>
        <dbReference type="ARBA" id="ARBA00010216"/>
    </source>
</evidence>
<dbReference type="InterPro" id="IPR051851">
    <property type="entry name" value="EFR3_Homologs"/>
</dbReference>
<dbReference type="PANTHER" id="PTHR12444">
    <property type="entry name" value="PROTEIN EFR3 HOMOLOG CMP44E"/>
    <property type="match status" value="1"/>
</dbReference>
<dbReference type="InterPro" id="IPR011989">
    <property type="entry name" value="ARM-like"/>
</dbReference>
<dbReference type="VEuPathDB" id="VectorBase:LDEU008102"/>
<keyword evidence="3" id="KW-1185">Reference proteome</keyword>
<protein>
    <submittedName>
        <fullName evidence="2">Protein EFR3 B-like protein</fullName>
    </submittedName>
</protein>
<organism evidence="2 3">
    <name type="scientific">Leptotrombidium deliense</name>
    <dbReference type="NCBI Taxonomy" id="299467"/>
    <lineage>
        <taxon>Eukaryota</taxon>
        <taxon>Metazoa</taxon>
        <taxon>Ecdysozoa</taxon>
        <taxon>Arthropoda</taxon>
        <taxon>Chelicerata</taxon>
        <taxon>Arachnida</taxon>
        <taxon>Acari</taxon>
        <taxon>Acariformes</taxon>
        <taxon>Trombidiformes</taxon>
        <taxon>Prostigmata</taxon>
        <taxon>Anystina</taxon>
        <taxon>Parasitengona</taxon>
        <taxon>Trombiculoidea</taxon>
        <taxon>Trombiculidae</taxon>
        <taxon>Leptotrombidium</taxon>
    </lineage>
</organism>